<feature type="region of interest" description="Disordered" evidence="2">
    <location>
        <begin position="287"/>
        <end position="468"/>
    </location>
</feature>
<feature type="compositionally biased region" description="Polar residues" evidence="2">
    <location>
        <begin position="1779"/>
        <end position="1790"/>
    </location>
</feature>
<dbReference type="OMA" id="ESKHIYC"/>
<feature type="domain" description="DUF4378" evidence="3">
    <location>
        <begin position="2731"/>
        <end position="2872"/>
    </location>
</feature>
<feature type="compositionally biased region" description="Basic and acidic residues" evidence="2">
    <location>
        <begin position="2196"/>
        <end position="2206"/>
    </location>
</feature>
<feature type="compositionally biased region" description="Basic and acidic residues" evidence="2">
    <location>
        <begin position="2484"/>
        <end position="2499"/>
    </location>
</feature>
<proteinExistence type="predicted"/>
<feature type="compositionally biased region" description="Polar residues" evidence="2">
    <location>
        <begin position="2181"/>
        <end position="2191"/>
    </location>
</feature>
<evidence type="ECO:0000313" key="5">
    <source>
        <dbReference type="Proteomes" id="UP000009022"/>
    </source>
</evidence>
<gene>
    <name evidence="4" type="ORF">TRIADDRAFT_53203</name>
</gene>
<feature type="compositionally biased region" description="Basic and acidic residues" evidence="2">
    <location>
        <begin position="418"/>
        <end position="441"/>
    </location>
</feature>
<feature type="compositionally biased region" description="Polar residues" evidence="2">
    <location>
        <begin position="851"/>
        <end position="860"/>
    </location>
</feature>
<dbReference type="PROSITE" id="PS50096">
    <property type="entry name" value="IQ"/>
    <property type="match status" value="1"/>
</dbReference>
<dbReference type="PANTHER" id="PTHR13958:SF3">
    <property type="entry name" value="CAP-GLY DOMAIN-CONTAINING PROTEIN-RELATED"/>
    <property type="match status" value="1"/>
</dbReference>
<feature type="coiled-coil region" evidence="1">
    <location>
        <begin position="1930"/>
        <end position="2015"/>
    </location>
</feature>
<feature type="compositionally biased region" description="Basic and acidic residues" evidence="2">
    <location>
        <begin position="2393"/>
        <end position="2402"/>
    </location>
</feature>
<feature type="compositionally biased region" description="Basic and acidic residues" evidence="2">
    <location>
        <begin position="450"/>
        <end position="468"/>
    </location>
</feature>
<dbReference type="GO" id="GO:0008017">
    <property type="term" value="F:microtubule binding"/>
    <property type="evidence" value="ECO:0007669"/>
    <property type="project" value="InterPro"/>
</dbReference>
<feature type="compositionally biased region" description="Polar residues" evidence="2">
    <location>
        <begin position="2044"/>
        <end position="2064"/>
    </location>
</feature>
<protein>
    <recommendedName>
        <fullName evidence="3">DUF4378 domain-containing protein</fullName>
    </recommendedName>
</protein>
<feature type="compositionally biased region" description="Basic and acidic residues" evidence="2">
    <location>
        <begin position="349"/>
        <end position="365"/>
    </location>
</feature>
<feature type="region of interest" description="Disordered" evidence="2">
    <location>
        <begin position="2162"/>
        <end position="2231"/>
    </location>
</feature>
<feature type="compositionally biased region" description="Polar residues" evidence="2">
    <location>
        <begin position="1719"/>
        <end position="1754"/>
    </location>
</feature>
<dbReference type="PhylomeDB" id="B3RNL0"/>
<dbReference type="InParanoid" id="B3RNL0"/>
<feature type="compositionally biased region" description="Polar residues" evidence="2">
    <location>
        <begin position="981"/>
        <end position="1002"/>
    </location>
</feature>
<feature type="region of interest" description="Disordered" evidence="2">
    <location>
        <begin position="837"/>
        <end position="875"/>
    </location>
</feature>
<dbReference type="HOGENOM" id="CLU_000421_0_0_1"/>
<dbReference type="RefSeq" id="XP_002109308.1">
    <property type="nucleotide sequence ID" value="XM_002109272.1"/>
</dbReference>
<feature type="compositionally biased region" description="Polar residues" evidence="2">
    <location>
        <begin position="2122"/>
        <end position="2147"/>
    </location>
</feature>
<feature type="compositionally biased region" description="Polar residues" evidence="2">
    <location>
        <begin position="73"/>
        <end position="91"/>
    </location>
</feature>
<evidence type="ECO:0000256" key="1">
    <source>
        <dbReference type="SAM" id="Coils"/>
    </source>
</evidence>
<feature type="region of interest" description="Disordered" evidence="2">
    <location>
        <begin position="1587"/>
        <end position="1611"/>
    </location>
</feature>
<dbReference type="CDD" id="cd23767">
    <property type="entry name" value="IQCD"/>
    <property type="match status" value="1"/>
</dbReference>
<dbReference type="GeneID" id="6751087"/>
<organism evidence="4 5">
    <name type="scientific">Trichoplax adhaerens</name>
    <name type="common">Trichoplax reptans</name>
    <dbReference type="NCBI Taxonomy" id="10228"/>
    <lineage>
        <taxon>Eukaryota</taxon>
        <taxon>Metazoa</taxon>
        <taxon>Placozoa</taxon>
        <taxon>Uniplacotomia</taxon>
        <taxon>Trichoplacea</taxon>
        <taxon>Trichoplacidae</taxon>
        <taxon>Trichoplax</taxon>
    </lineage>
</organism>
<feature type="compositionally biased region" description="Polar residues" evidence="2">
    <location>
        <begin position="1019"/>
        <end position="1032"/>
    </location>
</feature>
<reference evidence="4 5" key="1">
    <citation type="journal article" date="2008" name="Nature">
        <title>The Trichoplax genome and the nature of placozoans.</title>
        <authorList>
            <person name="Srivastava M."/>
            <person name="Begovic E."/>
            <person name="Chapman J."/>
            <person name="Putnam N.H."/>
            <person name="Hellsten U."/>
            <person name="Kawashima T."/>
            <person name="Kuo A."/>
            <person name="Mitros T."/>
            <person name="Salamov A."/>
            <person name="Carpenter M.L."/>
            <person name="Signorovitch A.Y."/>
            <person name="Moreno M.A."/>
            <person name="Kamm K."/>
            <person name="Grimwood J."/>
            <person name="Schmutz J."/>
            <person name="Shapiro H."/>
            <person name="Grigoriev I.V."/>
            <person name="Buss L.W."/>
            <person name="Schierwater B."/>
            <person name="Dellaporta S.L."/>
            <person name="Rokhsar D.S."/>
        </authorList>
    </citation>
    <scope>NUCLEOTIDE SEQUENCE [LARGE SCALE GENOMIC DNA]</scope>
    <source>
        <strain evidence="4 5">Grell-BS-1999</strain>
    </source>
</reference>
<feature type="region of interest" description="Disordered" evidence="2">
    <location>
        <begin position="1811"/>
        <end position="1853"/>
    </location>
</feature>
<feature type="compositionally biased region" description="Polar residues" evidence="2">
    <location>
        <begin position="2277"/>
        <end position="2296"/>
    </location>
</feature>
<feature type="region of interest" description="Disordered" evidence="2">
    <location>
        <begin position="553"/>
        <end position="599"/>
    </location>
</feature>
<feature type="region of interest" description="Disordered" evidence="2">
    <location>
        <begin position="62"/>
        <end position="91"/>
    </location>
</feature>
<dbReference type="OrthoDB" id="306254at2759"/>
<dbReference type="KEGG" id="tad:TRIADDRAFT_53203"/>
<feature type="compositionally biased region" description="Basic and acidic residues" evidence="2">
    <location>
        <begin position="950"/>
        <end position="959"/>
    </location>
</feature>
<feature type="compositionally biased region" description="Basic and acidic residues" evidence="2">
    <location>
        <begin position="62"/>
        <end position="72"/>
    </location>
</feature>
<feature type="compositionally biased region" description="Low complexity" evidence="2">
    <location>
        <begin position="303"/>
        <end position="325"/>
    </location>
</feature>
<feature type="region of interest" description="Disordered" evidence="2">
    <location>
        <begin position="1548"/>
        <end position="1568"/>
    </location>
</feature>
<feature type="compositionally biased region" description="Basic and acidic residues" evidence="2">
    <location>
        <begin position="1054"/>
        <end position="1064"/>
    </location>
</feature>
<feature type="compositionally biased region" description="Low complexity" evidence="2">
    <location>
        <begin position="2031"/>
        <end position="2043"/>
    </location>
</feature>
<feature type="compositionally biased region" description="Basic and acidic residues" evidence="2">
    <location>
        <begin position="2427"/>
        <end position="2439"/>
    </location>
</feature>
<feature type="compositionally biased region" description="Polar residues" evidence="2">
    <location>
        <begin position="1818"/>
        <end position="1853"/>
    </location>
</feature>
<dbReference type="GO" id="GO:0005813">
    <property type="term" value="C:centrosome"/>
    <property type="evidence" value="ECO:0007669"/>
    <property type="project" value="InterPro"/>
</dbReference>
<dbReference type="PANTHER" id="PTHR13958">
    <property type="entry name" value="CENTROSOME-ASSOCIATED PROTEIN 350"/>
    <property type="match status" value="1"/>
</dbReference>
<evidence type="ECO:0000256" key="2">
    <source>
        <dbReference type="SAM" id="MobiDB-lite"/>
    </source>
</evidence>
<feature type="region of interest" description="Disordered" evidence="2">
    <location>
        <begin position="1276"/>
        <end position="1296"/>
    </location>
</feature>
<dbReference type="GO" id="GO:0034453">
    <property type="term" value="P:microtubule anchoring"/>
    <property type="evidence" value="ECO:0007669"/>
    <property type="project" value="InterPro"/>
</dbReference>
<feature type="region of interest" description="Disordered" evidence="2">
    <location>
        <begin position="1312"/>
        <end position="1354"/>
    </location>
</feature>
<feature type="region of interest" description="Disordered" evidence="2">
    <location>
        <begin position="2122"/>
        <end position="2148"/>
    </location>
</feature>
<dbReference type="SMART" id="SM00015">
    <property type="entry name" value="IQ"/>
    <property type="match status" value="1"/>
</dbReference>
<feature type="region of interest" description="Disordered" evidence="2">
    <location>
        <begin position="2029"/>
        <end position="2068"/>
    </location>
</feature>
<feature type="compositionally biased region" description="Polar residues" evidence="2">
    <location>
        <begin position="554"/>
        <end position="588"/>
    </location>
</feature>
<feature type="compositionally biased region" description="Basic and acidic residues" evidence="2">
    <location>
        <begin position="2343"/>
        <end position="2370"/>
    </location>
</feature>
<dbReference type="Pfam" id="PF14309">
    <property type="entry name" value="DUF4378"/>
    <property type="match status" value="1"/>
</dbReference>
<evidence type="ECO:0000259" key="3">
    <source>
        <dbReference type="Pfam" id="PF14309"/>
    </source>
</evidence>
<accession>B3RNL0</accession>
<feature type="region of interest" description="Disordered" evidence="2">
    <location>
        <begin position="1049"/>
        <end position="1068"/>
    </location>
</feature>
<feature type="region of interest" description="Disordered" evidence="2">
    <location>
        <begin position="1375"/>
        <end position="1429"/>
    </location>
</feature>
<feature type="region of interest" description="Disordered" evidence="2">
    <location>
        <begin position="1701"/>
        <end position="1795"/>
    </location>
</feature>
<dbReference type="EMBL" id="DS985242">
    <property type="protein sequence ID" value="EDV27474.1"/>
    <property type="molecule type" value="Genomic_DNA"/>
</dbReference>
<dbReference type="InterPro" id="IPR000048">
    <property type="entry name" value="IQ_motif_EF-hand-BS"/>
</dbReference>
<dbReference type="Proteomes" id="UP000009022">
    <property type="component" value="Unassembled WGS sequence"/>
</dbReference>
<dbReference type="eggNOG" id="KOG4568">
    <property type="taxonomic scope" value="Eukaryota"/>
</dbReference>
<dbReference type="InterPro" id="IPR028750">
    <property type="entry name" value="CEP350/CC187"/>
</dbReference>
<name>B3RNL0_TRIAD</name>
<feature type="compositionally biased region" description="Low complexity" evidence="2">
    <location>
        <begin position="394"/>
        <end position="406"/>
    </location>
</feature>
<feature type="compositionally biased region" description="Polar residues" evidence="2">
    <location>
        <begin position="1283"/>
        <end position="1292"/>
    </location>
</feature>
<dbReference type="CTD" id="6751087"/>
<sequence length="2888" mass="323057">MATAIHWRKDDQFKQTINANENPMKVVIQRVPSYTLNEVNTSKRQKLNSDYKVTADEANRAKVRFADSHKPTTDSSLTKNAEDGNQTSTQECKNIEDRMADISSSRTMKAGSKIMNEIESMTKARSKATHGSDRKALENDEINDWKTKGHAVNNAGRKISPAFNVETCSISKRKIATAPAPPNYKGFNLFEEYTTTIKEKEPVIVKRISQRVRNNVGNQMNLRFNKPTTTTTQNNKKPVIISKGKKTIRKIQRYAEKEVNLKYKPPVTQITPYSWREGKEAIRNAFKETKSSQPTSKSPPPQQDYSRTSSSASSSSTYSAMRASTPTSSKGVSDANYKSDLEKNEEDQSSSKEKEDSIYNDRFEDTSPTESDDDNTEYRGIADQILRELKEDTTNNQQSINKSSKNTARKRKAALTKTQEHAKPLPKQRHYDQKEVQEYQKKKNNLRNKQRLEQRKKEKLHNDEKRRRLQDLYNQQKALLAANLRQSRKKVTKFHIVQQGTFTSSTAEQDYRFINNVQNTDINPRKKIFNIESDIPNVWQPPISTLHNYEEQVESSNGENQITDSASSTITNTIEGKSNQFKDNTSMNGSSSGGSRYHNGENEIISQQHHDSVITENQSTKVRRIESIKAAAILLKDRIEAETRKFMALQAAKKSQQISPSIPQNYAIQLSQDSTEDKDVTLSTFHRDIDQERELPGIQNLKLLAKHNHEEIIQNRAASIIQAYYRGHQVRNTIKKGNLLPVALKLQVIEDQVNDQSLDSQYAKSNKLQTSNIHQEFTANDQNADELYNVTSSDNINQSYVNGKPSVSIQTTSRFDELYKKAIDALEASKAAIGPLDLDDEEQCDDRKSFEGSNSDSVSNEKLGEPENLQSPWRKSLPSAFPNNYGYTDNVQLNSYSVSTVSLMIRNSNRRYKENFRNNRDHDVQPLSGIAKGSSSLQDLDYENDFEELSKSQISDRTDQYSTSFEEPSADKITAADVLSESISQRDSVNDSNIARGDSNNDYDVASRISLDSAKETVQAPSRSANNLVSPNAQPPKLLESEIFSNSNTTEDDNAVKEPHHKLSDNSQAKTFLDNVTQTDRPIKHELSEKRLSPADLERRLHAELQYLESIDESVRQLSQVEKARAISFAQQETVSLAQILKARQYEHMQEMDKYKSAAERDNLEVQKRFDEAKDVLKSASELTSQKLAEIKSEASESVRSAAQRLKEVESAISQTAINFTQQLQSAHSATVAKLADTVADHIVNAKSLAIETASNAATATIQSVLNKDVRDLRKDGGDSYKISETSSNDTVSYGSYSSKFSSPISNKQSEVAEASKASNSSFSKSNVENSVVSEHLSNDSGQNRSSKTSITDSSASFAKELSVTASSEKDISENIDVRSSGSHDYTSRFEDLSSSSTIQETADADKSFHEVLPSVSHRRRYSSENGQSNIDISDTASISYSSQYMKEEMVRAKHQAALLNLREKVVQEKTEAEIAWLEHLKKKFRSKGEDDKMPMLRKRQRSLLLHLQAEQAEIKRLKAANRAAQEERKLIMYQQKEIDRIRKTTQAYRGKLSKHKSKDDKNASVLDQKLTGSDISAEDEVMDSRLPAGLSTSPDVVSVASKSDDSTPTETTVMKKLKNMQKHFSERFLTPREQKLQRRRKEADALLDKQKRLLTWKNDLDEEQGAINLTLDKVAELGTSQLIESTSKGAKIGTAKKFSTDEFNDHDSSNLAEHDAIKNTTKQSPNISLNDEYNHITSSSNDSVEVTPSQSKLDSSDLGDSYTRSQNSDSIAEEISNESKSISTTNEGTQENDEMFGDLHSINSLASVPLENESSQKEINSGKASNSIPSEYANSTFESSEPSTLHTASASSQAIQESLDEISASKKFSDKQYSSAALANKSANSYSSYSNTFVSSEDEASANESQTTTETASDLSDIEGRIRKLATELQLRRQIAKDLIKEKKKLEKDRLRKQEEQLRAELNKVETFISKVKSEISDKSQEFAHSSVVKPPTNAALEQKLVNLNKSLSERKKASKVISNVSVPIQTQLQSSEENSYSSIQSHNNMSKKSGNENTGSSTQKSVSPLPIEDNLEASLSDVDIESNLIINAKSNDSEDKHVVAEMPRNDQPQDNELEKALSEVGNSDITRSSSGTVTPHSDVNSSVPSSIDDIQHDMIIIERHTEDDSSGKMSKTSARKSQDNISVSSSRTVTPVFDDNKDEEHDYVDYSDDWDGSTENATQQRGDDKDLSILEDEDISKASSNKNVVKPSVDEILEDVSDRFIADSADTSVEEDIKSQASNIDVSSASTISANSPIGGNIELNDPQDSFASNTYSSSKASTNLKSNRSTSRVESILNDAQGAENEKSNEISPKPDADDWHEPPIDSEKLDTSISEDISESIEDDTSNKSSVSIEKETLRYGEDFPADETPANVMHTTSDVVGSLSDKSIDSDVKQERSESALSRSAASDEENSLESNRNVDPMISRTPDHSSHDEIDTEMGDLSNKDYLSDSNKDKELVDPSQDLANKEAEYSDTNYLSDAFSGISSSDIGEKDDQTIATTSRESYQWNSLETVTTNMTVNLLDDALLAVFKVRLSKESRTKAQESASHDQEVMSAEKPNVLPFQSQTAAIEDLKGDDTPSLLNLSELPEPSVPRSKLNDLKNFDMEVDELYHDFENNSQNYQDFIHEVLPEDEPTVTPETNQEVIQYFVPHTEEYIKEIVSTATDQIISHHNLNGADVEIKCPENFNYNETDIKADTEFEKSSLRSYHVMIFDLVKEILDEYYDYNKNANVNLPLWMKPKRLRLPARLRGTPLNASNKTIKEHTIGYVVELLKLKTGKGSVSKKNLKKDLVDSILAQELAEEEPDWIDYDKDETCVKMQVADSILSSLLEETSSIFKNTKCMTDVYE</sequence>
<dbReference type="STRING" id="10228.B3RNL0"/>
<feature type="region of interest" description="Disordered" evidence="2">
    <location>
        <begin position="950"/>
        <end position="1035"/>
    </location>
</feature>
<dbReference type="InterPro" id="IPR025486">
    <property type="entry name" value="DUF4378"/>
</dbReference>
<keyword evidence="5" id="KW-1185">Reference proteome</keyword>
<feature type="compositionally biased region" description="Low complexity" evidence="2">
    <location>
        <begin position="1312"/>
        <end position="1335"/>
    </location>
</feature>
<evidence type="ECO:0000313" key="4">
    <source>
        <dbReference type="EMBL" id="EDV27474.1"/>
    </source>
</evidence>
<feature type="compositionally biased region" description="Polar residues" evidence="2">
    <location>
        <begin position="2305"/>
        <end position="2332"/>
    </location>
</feature>
<feature type="compositionally biased region" description="Basic and acidic residues" evidence="2">
    <location>
        <begin position="1701"/>
        <end position="1718"/>
    </location>
</feature>
<keyword evidence="1" id="KW-0175">Coiled coil</keyword>
<feature type="region of interest" description="Disordered" evidence="2">
    <location>
        <begin position="2267"/>
        <end position="2500"/>
    </location>
</feature>